<feature type="compositionally biased region" description="Gly residues" evidence="3">
    <location>
        <begin position="138"/>
        <end position="156"/>
    </location>
</feature>
<keyword evidence="5" id="KW-1185">Reference proteome</keyword>
<keyword evidence="1" id="KW-0489">Methyltransferase</keyword>
<dbReference type="HOGENOM" id="CLU_1398699_0_0_1"/>
<feature type="compositionally biased region" description="Basic residues" evidence="3">
    <location>
        <begin position="175"/>
        <end position="187"/>
    </location>
</feature>
<dbReference type="GO" id="GO:0070475">
    <property type="term" value="P:rRNA base methylation"/>
    <property type="evidence" value="ECO:0007669"/>
    <property type="project" value="TreeGrafter"/>
</dbReference>
<evidence type="ECO:0000256" key="2">
    <source>
        <dbReference type="ARBA" id="ARBA00022679"/>
    </source>
</evidence>
<feature type="compositionally biased region" description="Basic and acidic residues" evidence="3">
    <location>
        <begin position="127"/>
        <end position="137"/>
    </location>
</feature>
<feature type="region of interest" description="Disordered" evidence="3">
    <location>
        <begin position="124"/>
        <end position="205"/>
    </location>
</feature>
<evidence type="ECO:0000256" key="1">
    <source>
        <dbReference type="ARBA" id="ARBA00022603"/>
    </source>
</evidence>
<protein>
    <submittedName>
        <fullName evidence="4">Uncharacterized protein</fullName>
    </submittedName>
</protein>
<name>A0A0D3KGV1_EMIH1</name>
<dbReference type="PANTHER" id="PTHR13393">
    <property type="entry name" value="SAM-DEPENDENT METHYLTRANSFERASE"/>
    <property type="match status" value="1"/>
</dbReference>
<proteinExistence type="predicted"/>
<dbReference type="GeneID" id="17280256"/>
<dbReference type="InterPro" id="IPR010286">
    <property type="entry name" value="METTL16/RlmF"/>
</dbReference>
<dbReference type="PaxDb" id="2903-EOD34986"/>
<dbReference type="Gene3D" id="3.40.50.150">
    <property type="entry name" value="Vaccinia Virus protein VP39"/>
    <property type="match status" value="1"/>
</dbReference>
<evidence type="ECO:0000256" key="3">
    <source>
        <dbReference type="SAM" id="MobiDB-lite"/>
    </source>
</evidence>
<feature type="compositionally biased region" description="Low complexity" evidence="3">
    <location>
        <begin position="1"/>
        <end position="16"/>
    </location>
</feature>
<organism evidence="4 5">
    <name type="scientific">Emiliania huxleyi (strain CCMP1516)</name>
    <dbReference type="NCBI Taxonomy" id="280463"/>
    <lineage>
        <taxon>Eukaryota</taxon>
        <taxon>Haptista</taxon>
        <taxon>Haptophyta</taxon>
        <taxon>Prymnesiophyceae</taxon>
        <taxon>Isochrysidales</taxon>
        <taxon>Noelaerhabdaceae</taxon>
        <taxon>Emiliania</taxon>
    </lineage>
</organism>
<dbReference type="EnsemblProtists" id="EOD34986">
    <property type="protein sequence ID" value="EOD34986"/>
    <property type="gene ID" value="EMIHUDRAFT_441099"/>
</dbReference>
<dbReference type="KEGG" id="ehx:EMIHUDRAFT_441099"/>
<dbReference type="GO" id="GO:0005634">
    <property type="term" value="C:nucleus"/>
    <property type="evidence" value="ECO:0007669"/>
    <property type="project" value="TreeGrafter"/>
</dbReference>
<dbReference type="Proteomes" id="UP000013827">
    <property type="component" value="Unassembled WGS sequence"/>
</dbReference>
<accession>A0A0D3KGV1</accession>
<feature type="region of interest" description="Disordered" evidence="3">
    <location>
        <begin position="1"/>
        <end position="36"/>
    </location>
</feature>
<dbReference type="AlphaFoldDB" id="A0A0D3KGV1"/>
<dbReference type="GO" id="GO:0008168">
    <property type="term" value="F:methyltransferase activity"/>
    <property type="evidence" value="ECO:0007669"/>
    <property type="project" value="UniProtKB-KW"/>
</dbReference>
<dbReference type="STRING" id="2903.R1FHJ4"/>
<dbReference type="RefSeq" id="XP_005787415.1">
    <property type="nucleotide sequence ID" value="XM_005787358.1"/>
</dbReference>
<evidence type="ECO:0000313" key="5">
    <source>
        <dbReference type="Proteomes" id="UP000013827"/>
    </source>
</evidence>
<reference evidence="4" key="2">
    <citation type="submission" date="2024-10" db="UniProtKB">
        <authorList>
            <consortium name="EnsemblProtists"/>
        </authorList>
    </citation>
    <scope>IDENTIFICATION</scope>
</reference>
<dbReference type="InterPro" id="IPR029063">
    <property type="entry name" value="SAM-dependent_MTases_sf"/>
</dbReference>
<keyword evidence="2" id="KW-0808">Transferase</keyword>
<dbReference type="eggNOG" id="KOG2912">
    <property type="taxonomic scope" value="Eukaryota"/>
</dbReference>
<dbReference type="Pfam" id="PF05971">
    <property type="entry name" value="Methyltransf_10"/>
    <property type="match status" value="1"/>
</dbReference>
<evidence type="ECO:0000313" key="4">
    <source>
        <dbReference type="EnsemblProtists" id="EOD34986"/>
    </source>
</evidence>
<reference evidence="5" key="1">
    <citation type="journal article" date="2013" name="Nature">
        <title>Pan genome of the phytoplankton Emiliania underpins its global distribution.</title>
        <authorList>
            <person name="Read B.A."/>
            <person name="Kegel J."/>
            <person name="Klute M.J."/>
            <person name="Kuo A."/>
            <person name="Lefebvre S.C."/>
            <person name="Maumus F."/>
            <person name="Mayer C."/>
            <person name="Miller J."/>
            <person name="Monier A."/>
            <person name="Salamov A."/>
            <person name="Young J."/>
            <person name="Aguilar M."/>
            <person name="Claverie J.M."/>
            <person name="Frickenhaus S."/>
            <person name="Gonzalez K."/>
            <person name="Herman E.K."/>
            <person name="Lin Y.C."/>
            <person name="Napier J."/>
            <person name="Ogata H."/>
            <person name="Sarno A.F."/>
            <person name="Shmutz J."/>
            <person name="Schroeder D."/>
            <person name="de Vargas C."/>
            <person name="Verret F."/>
            <person name="von Dassow P."/>
            <person name="Valentin K."/>
            <person name="Van de Peer Y."/>
            <person name="Wheeler G."/>
            <person name="Dacks J.B."/>
            <person name="Delwiche C.F."/>
            <person name="Dyhrman S.T."/>
            <person name="Glockner G."/>
            <person name="John U."/>
            <person name="Richards T."/>
            <person name="Worden A.Z."/>
            <person name="Zhang X."/>
            <person name="Grigoriev I.V."/>
            <person name="Allen A.E."/>
            <person name="Bidle K."/>
            <person name="Borodovsky M."/>
            <person name="Bowler C."/>
            <person name="Brownlee C."/>
            <person name="Cock J.M."/>
            <person name="Elias M."/>
            <person name="Gladyshev V.N."/>
            <person name="Groth M."/>
            <person name="Guda C."/>
            <person name="Hadaegh A."/>
            <person name="Iglesias-Rodriguez M.D."/>
            <person name="Jenkins J."/>
            <person name="Jones B.M."/>
            <person name="Lawson T."/>
            <person name="Leese F."/>
            <person name="Lindquist E."/>
            <person name="Lobanov A."/>
            <person name="Lomsadze A."/>
            <person name="Malik S.B."/>
            <person name="Marsh M.E."/>
            <person name="Mackinder L."/>
            <person name="Mock T."/>
            <person name="Mueller-Roeber B."/>
            <person name="Pagarete A."/>
            <person name="Parker M."/>
            <person name="Probert I."/>
            <person name="Quesneville H."/>
            <person name="Raines C."/>
            <person name="Rensing S.A."/>
            <person name="Riano-Pachon D.M."/>
            <person name="Richier S."/>
            <person name="Rokitta S."/>
            <person name="Shiraiwa Y."/>
            <person name="Soanes D.M."/>
            <person name="van der Giezen M."/>
            <person name="Wahlund T.M."/>
            <person name="Williams B."/>
            <person name="Wilson W."/>
            <person name="Wolfe G."/>
            <person name="Wurch L.L."/>
        </authorList>
    </citation>
    <scope>NUCLEOTIDE SEQUENCE</scope>
</reference>
<feature type="compositionally biased region" description="Basic residues" evidence="3">
    <location>
        <begin position="195"/>
        <end position="205"/>
    </location>
</feature>
<dbReference type="PANTHER" id="PTHR13393:SF0">
    <property type="entry name" value="RNA N6-ADENOSINE-METHYLTRANSFERASE METTL16"/>
    <property type="match status" value="1"/>
</dbReference>
<sequence length="205" mass="21598">MGSGWRRACATRPSTARTRRRAGERTAPASGERCEASRSELFTAGGEVGFVSRLISESAGMRDAAGWFSSLVGRKASLSPLLQRLDEAGAVHVRTTELAQGQRSDLQRTTSRWVLAWSYEPSAVPREQARAAADSRGRGGGGGGGDDDGPGGGGGDADYEEAAGDGGEGPSGRRWERKHGKGKRTRRAGKESGGRKGRKKAARVE</sequence>